<dbReference type="AlphaFoldDB" id="A0A1C7MR98"/>
<sequence length="84" mass="9389">MHAHYCNDRYPGIWWCVKWPSLTNSRFGHAADNRVVPPSPDLPVFLRDLVTLLRSSASRVRPTSVREPPDPSTHVGTTPLGLGK</sequence>
<accession>A0A1C7MR98</accession>
<name>A0A1C7MR98_GRIFR</name>
<feature type="region of interest" description="Disordered" evidence="1">
    <location>
        <begin position="58"/>
        <end position="84"/>
    </location>
</feature>
<protein>
    <submittedName>
        <fullName evidence="2">Uncharacterized protein</fullName>
    </submittedName>
</protein>
<dbReference type="Proteomes" id="UP000092993">
    <property type="component" value="Unassembled WGS sequence"/>
</dbReference>
<reference evidence="2 3" key="1">
    <citation type="submission" date="2016-03" db="EMBL/GenBank/DDBJ databases">
        <title>Whole genome sequencing of Grifola frondosa 9006-11.</title>
        <authorList>
            <person name="Min B."/>
            <person name="Park H."/>
            <person name="Kim J.-G."/>
            <person name="Cho H."/>
            <person name="Oh Y.-L."/>
            <person name="Kong W.-S."/>
            <person name="Choi I.-G."/>
        </authorList>
    </citation>
    <scope>NUCLEOTIDE SEQUENCE [LARGE SCALE GENOMIC DNA]</scope>
    <source>
        <strain evidence="2 3">9006-11</strain>
    </source>
</reference>
<evidence type="ECO:0000256" key="1">
    <source>
        <dbReference type="SAM" id="MobiDB-lite"/>
    </source>
</evidence>
<comment type="caution">
    <text evidence="2">The sequence shown here is derived from an EMBL/GenBank/DDBJ whole genome shotgun (WGS) entry which is preliminary data.</text>
</comment>
<evidence type="ECO:0000313" key="3">
    <source>
        <dbReference type="Proteomes" id="UP000092993"/>
    </source>
</evidence>
<proteinExistence type="predicted"/>
<gene>
    <name evidence="2" type="ORF">A0H81_00018</name>
</gene>
<keyword evidence="3" id="KW-1185">Reference proteome</keyword>
<organism evidence="2 3">
    <name type="scientific">Grifola frondosa</name>
    <name type="common">Maitake</name>
    <name type="synonym">Polyporus frondosus</name>
    <dbReference type="NCBI Taxonomy" id="5627"/>
    <lineage>
        <taxon>Eukaryota</taxon>
        <taxon>Fungi</taxon>
        <taxon>Dikarya</taxon>
        <taxon>Basidiomycota</taxon>
        <taxon>Agaricomycotina</taxon>
        <taxon>Agaricomycetes</taxon>
        <taxon>Polyporales</taxon>
        <taxon>Grifolaceae</taxon>
        <taxon>Grifola</taxon>
    </lineage>
</organism>
<dbReference type="EMBL" id="LUGG01000001">
    <property type="protein sequence ID" value="OBZ79395.1"/>
    <property type="molecule type" value="Genomic_DNA"/>
</dbReference>
<evidence type="ECO:0000313" key="2">
    <source>
        <dbReference type="EMBL" id="OBZ79395.1"/>
    </source>
</evidence>